<accession>L0CK67</accession>
<organism evidence="3 4">
    <name type="scientific">Thysanoplusia orichalcea nucleopolyhedrovirus</name>
    <dbReference type="NCBI Taxonomy" id="101850"/>
    <lineage>
        <taxon>Viruses</taxon>
        <taxon>Viruses incertae sedis</taxon>
        <taxon>Naldaviricetes</taxon>
        <taxon>Lefavirales</taxon>
        <taxon>Baculoviridae</taxon>
        <taxon>Alphabaculovirus</taxon>
        <taxon>Alphabaculovirus thorichlaceae</taxon>
    </lineage>
</organism>
<dbReference type="GeneID" id="14340176"/>
<evidence type="ECO:0000259" key="2">
    <source>
        <dbReference type="PROSITE" id="PS50940"/>
    </source>
</evidence>
<keyword evidence="4" id="KW-1185">Reference proteome</keyword>
<dbReference type="PROSITE" id="PS50940">
    <property type="entry name" value="CHIT_BIND_II"/>
    <property type="match status" value="1"/>
</dbReference>
<dbReference type="InterPro" id="IPR036508">
    <property type="entry name" value="Chitin-bd_dom_sf"/>
</dbReference>
<dbReference type="InterPro" id="IPR002557">
    <property type="entry name" value="Chitin-bd_dom"/>
</dbReference>
<feature type="compositionally biased region" description="Basic and acidic residues" evidence="1">
    <location>
        <begin position="42"/>
        <end position="64"/>
    </location>
</feature>
<dbReference type="KEGG" id="vg:14340176"/>
<dbReference type="Gene3D" id="2.170.140.10">
    <property type="entry name" value="Chitin binding domain"/>
    <property type="match status" value="1"/>
</dbReference>
<proteinExistence type="predicted"/>
<dbReference type="RefSeq" id="YP_007250553.1">
    <property type="nucleotide sequence ID" value="NC_019945.1"/>
</dbReference>
<reference evidence="3 4" key="1">
    <citation type="journal article" date="2012" name="J. Virol.">
        <title>Genome of Thysanoplusia orichalcea multiple nucleopolyhedrovirus lacks the superoxide dismutase gene.</title>
        <authorList>
            <person name="Wang Y.S."/>
            <person name="Huang G.H."/>
            <person name="Cheng X.H."/>
            <person name="Wang X."/>
            <person name="Garretson T.A."/>
            <person name="Dai L.Y."/>
            <person name="Zhang C.X."/>
            <person name="Cheng X.W."/>
        </authorList>
    </citation>
    <scope>NUCLEOTIDE SEQUENCE [LARGE SCALE GENOMIC DNA]</scope>
    <source>
        <strain evidence="3">P2</strain>
    </source>
</reference>
<dbReference type="OrthoDB" id="28497at10239"/>
<evidence type="ECO:0000256" key="1">
    <source>
        <dbReference type="SAM" id="MobiDB-lite"/>
    </source>
</evidence>
<sequence>MLLLLLLLPLLFLFILIIIFVINNSNATEEETPLPPIDPEPDYEHDIDPEPDYEHDIDPEPEHDEKFSCRDKFIGFYPHLTKCNTFYFCSTNFEQDDNKILKLYCPENHEFNYEEQKCVIISENGCTANK</sequence>
<dbReference type="GO" id="GO:0005576">
    <property type="term" value="C:extracellular region"/>
    <property type="evidence" value="ECO:0007669"/>
    <property type="project" value="InterPro"/>
</dbReference>
<feature type="region of interest" description="Disordered" evidence="1">
    <location>
        <begin position="28"/>
        <end position="64"/>
    </location>
</feature>
<evidence type="ECO:0000313" key="3">
    <source>
        <dbReference type="EMBL" id="AGA16297.1"/>
    </source>
</evidence>
<dbReference type="SMART" id="SM00494">
    <property type="entry name" value="ChtBD2"/>
    <property type="match status" value="1"/>
</dbReference>
<dbReference type="EMBL" id="JX467702">
    <property type="protein sequence ID" value="AGA16297.1"/>
    <property type="molecule type" value="Genomic_DNA"/>
</dbReference>
<dbReference type="GO" id="GO:0008061">
    <property type="term" value="F:chitin binding"/>
    <property type="evidence" value="ECO:0007669"/>
    <property type="project" value="InterPro"/>
</dbReference>
<feature type="domain" description="Chitin-binding type-2" evidence="2">
    <location>
        <begin position="66"/>
        <end position="128"/>
    </location>
</feature>
<dbReference type="Proteomes" id="UP000202315">
    <property type="component" value="Segment"/>
</dbReference>
<name>L0CK67_9ABAC</name>
<dbReference type="SUPFAM" id="SSF57625">
    <property type="entry name" value="Invertebrate chitin-binding proteins"/>
    <property type="match status" value="1"/>
</dbReference>
<evidence type="ECO:0000313" key="4">
    <source>
        <dbReference type="Proteomes" id="UP000202315"/>
    </source>
</evidence>
<protein>
    <recommendedName>
        <fullName evidence="2">Chitin-binding type-2 domain-containing protein</fullName>
    </recommendedName>
</protein>
<dbReference type="Pfam" id="PF01607">
    <property type="entry name" value="CBM_14"/>
    <property type="match status" value="1"/>
</dbReference>